<evidence type="ECO:0000313" key="1">
    <source>
        <dbReference type="EMBL" id="KKM13342.1"/>
    </source>
</evidence>
<reference evidence="1" key="1">
    <citation type="journal article" date="2015" name="Nature">
        <title>Complex archaea that bridge the gap between prokaryotes and eukaryotes.</title>
        <authorList>
            <person name="Spang A."/>
            <person name="Saw J.H."/>
            <person name="Jorgensen S.L."/>
            <person name="Zaremba-Niedzwiedzka K."/>
            <person name="Martijn J."/>
            <person name="Lind A.E."/>
            <person name="van Eijk R."/>
            <person name="Schleper C."/>
            <person name="Guy L."/>
            <person name="Ettema T.J."/>
        </authorList>
    </citation>
    <scope>NUCLEOTIDE SEQUENCE</scope>
</reference>
<gene>
    <name evidence="1" type="ORF">LCGC14_1717200</name>
</gene>
<proteinExistence type="predicted"/>
<dbReference type="EMBL" id="LAZR01015401">
    <property type="protein sequence ID" value="KKM13342.1"/>
    <property type="molecule type" value="Genomic_DNA"/>
</dbReference>
<name>A0A0F9HDQ7_9ZZZZ</name>
<sequence>MATGNLQQDFEAYKEKLDQWINFLGLPKVEPERSKVEEILELPFAILQTLSYIELAEFAVMLSQYALFLQKKSNEAQAFLDWAKASTNRFMSEDKAKLIVWVRNINTRLTMVAYLARRVETMVNSLSNLSRMKYNTERN</sequence>
<dbReference type="AlphaFoldDB" id="A0A0F9HDQ7"/>
<organism evidence="1">
    <name type="scientific">marine sediment metagenome</name>
    <dbReference type="NCBI Taxonomy" id="412755"/>
    <lineage>
        <taxon>unclassified sequences</taxon>
        <taxon>metagenomes</taxon>
        <taxon>ecological metagenomes</taxon>
    </lineage>
</organism>
<comment type="caution">
    <text evidence="1">The sequence shown here is derived from an EMBL/GenBank/DDBJ whole genome shotgun (WGS) entry which is preliminary data.</text>
</comment>
<accession>A0A0F9HDQ7</accession>
<protein>
    <submittedName>
        <fullName evidence="1">Uncharacterized protein</fullName>
    </submittedName>
</protein>